<reference evidence="2" key="2">
    <citation type="submission" date="2020-09" db="EMBL/GenBank/DDBJ databases">
        <authorList>
            <person name="Sun Q."/>
            <person name="Zhou Y."/>
        </authorList>
    </citation>
    <scope>NUCLEOTIDE SEQUENCE</scope>
    <source>
        <strain evidence="2">CGMCC 1.12987</strain>
    </source>
</reference>
<dbReference type="InterPro" id="IPR051532">
    <property type="entry name" value="Ester_Hydrolysis_Enzymes"/>
</dbReference>
<accession>A0A917FL59</accession>
<dbReference type="RefSeq" id="WP_188528383.1">
    <property type="nucleotide sequence ID" value="NZ_BMGR01000001.1"/>
</dbReference>
<dbReference type="Gene3D" id="3.40.50.1110">
    <property type="entry name" value="SGNH hydrolase"/>
    <property type="match status" value="1"/>
</dbReference>
<comment type="caution">
    <text evidence="2">The sequence shown here is derived from an EMBL/GenBank/DDBJ whole genome shotgun (WGS) entry which is preliminary data.</text>
</comment>
<feature type="domain" description="SGNH hydrolase-type esterase" evidence="1">
    <location>
        <begin position="71"/>
        <end position="266"/>
    </location>
</feature>
<dbReference type="PANTHER" id="PTHR30383">
    <property type="entry name" value="THIOESTERASE 1/PROTEASE 1/LYSOPHOSPHOLIPASE L1"/>
    <property type="match status" value="1"/>
</dbReference>
<organism evidence="2 3">
    <name type="scientific">Paenibacillus abyssi</name>
    <dbReference type="NCBI Taxonomy" id="1340531"/>
    <lineage>
        <taxon>Bacteria</taxon>
        <taxon>Bacillati</taxon>
        <taxon>Bacillota</taxon>
        <taxon>Bacilli</taxon>
        <taxon>Bacillales</taxon>
        <taxon>Paenibacillaceae</taxon>
        <taxon>Paenibacillus</taxon>
    </lineage>
</organism>
<dbReference type="Proteomes" id="UP000644756">
    <property type="component" value="Unassembled WGS sequence"/>
</dbReference>
<keyword evidence="3" id="KW-1185">Reference proteome</keyword>
<protein>
    <recommendedName>
        <fullName evidence="1">SGNH hydrolase-type esterase domain-containing protein</fullName>
    </recommendedName>
</protein>
<evidence type="ECO:0000313" key="3">
    <source>
        <dbReference type="Proteomes" id="UP000644756"/>
    </source>
</evidence>
<dbReference type="SUPFAM" id="SSF52266">
    <property type="entry name" value="SGNH hydrolase"/>
    <property type="match status" value="1"/>
</dbReference>
<dbReference type="PANTHER" id="PTHR30383:SF27">
    <property type="entry name" value="SPORE GERMINATION LIPASE LIPC"/>
    <property type="match status" value="1"/>
</dbReference>
<dbReference type="GO" id="GO:0004622">
    <property type="term" value="F:phosphatidylcholine lysophospholipase activity"/>
    <property type="evidence" value="ECO:0007669"/>
    <property type="project" value="TreeGrafter"/>
</dbReference>
<dbReference type="Pfam" id="PF13472">
    <property type="entry name" value="Lipase_GDSL_2"/>
    <property type="match status" value="1"/>
</dbReference>
<dbReference type="InterPro" id="IPR013830">
    <property type="entry name" value="SGNH_hydro"/>
</dbReference>
<sequence length="278" mass="30880">MKQRANGSTWLWRAISVSALTATCLLLFGFAYAASDLLFPSVPPAVQTDSEQEQGGGSAELTGQDEIRIVAIGDSLTRGTGDVTGEGYVKQVVDGLSAKLDKPVQLINNLAVNGLRADELADKLESERGMHLAVEQANVILLTIGGNDLFQFAQGAVFEEQQAESMNRNEISHRLSEGVQRLERVFELLHELNPEAKVVYVGLYNPFYDLQQLREGSLQVQEWNNYAYRAAYEYPNITVVPTFDLFESTIGTYLSRDHFHPNHEGYTQIAARIIQVLQ</sequence>
<proteinExistence type="predicted"/>
<evidence type="ECO:0000259" key="1">
    <source>
        <dbReference type="Pfam" id="PF13472"/>
    </source>
</evidence>
<gene>
    <name evidence="2" type="ORF">GCM10010916_03290</name>
</gene>
<name>A0A917FL59_9BACL</name>
<dbReference type="EMBL" id="BMGR01000001">
    <property type="protein sequence ID" value="GGF89287.1"/>
    <property type="molecule type" value="Genomic_DNA"/>
</dbReference>
<dbReference type="AlphaFoldDB" id="A0A917FL59"/>
<evidence type="ECO:0000313" key="2">
    <source>
        <dbReference type="EMBL" id="GGF89287.1"/>
    </source>
</evidence>
<reference evidence="2" key="1">
    <citation type="journal article" date="2014" name="Int. J. Syst. Evol. Microbiol.">
        <title>Complete genome sequence of Corynebacterium casei LMG S-19264T (=DSM 44701T), isolated from a smear-ripened cheese.</title>
        <authorList>
            <consortium name="US DOE Joint Genome Institute (JGI-PGF)"/>
            <person name="Walter F."/>
            <person name="Albersmeier A."/>
            <person name="Kalinowski J."/>
            <person name="Ruckert C."/>
        </authorList>
    </citation>
    <scope>NUCLEOTIDE SEQUENCE</scope>
    <source>
        <strain evidence="2">CGMCC 1.12987</strain>
    </source>
</reference>
<dbReference type="InterPro" id="IPR036514">
    <property type="entry name" value="SGNH_hydro_sf"/>
</dbReference>